<evidence type="ECO:0000256" key="1">
    <source>
        <dbReference type="SAM" id="SignalP"/>
    </source>
</evidence>
<dbReference type="OrthoDB" id="5875349at2"/>
<organism evidence="2 3">
    <name type="scientific">Alginatibacterium sediminis</name>
    <dbReference type="NCBI Taxonomy" id="2164068"/>
    <lineage>
        <taxon>Bacteria</taxon>
        <taxon>Pseudomonadati</taxon>
        <taxon>Pseudomonadota</taxon>
        <taxon>Gammaproteobacteria</taxon>
        <taxon>Alteromonadales</taxon>
        <taxon>Alteromonadaceae</taxon>
        <taxon>Alginatibacterium</taxon>
    </lineage>
</organism>
<sequence length="130" mass="13360">MFKFTSILVLSLFSSLASATIIVDRKGVDEREYAADMHECTQMSLQVEQEAATRGGAVSGAAKGAAIGAAGKAIAGGSGTEGAKTGAAIGMGAGVLSRGSDRRRVADNFQAEQEQVVRNCMTGRGYTVLN</sequence>
<dbReference type="EMBL" id="RAQO01000013">
    <property type="protein sequence ID" value="RKF12834.1"/>
    <property type="molecule type" value="Genomic_DNA"/>
</dbReference>
<dbReference type="RefSeq" id="WP_120356841.1">
    <property type="nucleotide sequence ID" value="NZ_RAQO01000013.1"/>
</dbReference>
<protein>
    <submittedName>
        <fullName evidence="2">Glycine zipper family protein</fullName>
    </submittedName>
</protein>
<feature type="signal peptide" evidence="1">
    <location>
        <begin position="1"/>
        <end position="19"/>
    </location>
</feature>
<keyword evidence="1" id="KW-0732">Signal</keyword>
<reference evidence="2 3" key="1">
    <citation type="submission" date="2018-09" db="EMBL/GenBank/DDBJ databases">
        <authorList>
            <person name="Wang Z."/>
        </authorList>
    </citation>
    <scope>NUCLEOTIDE SEQUENCE [LARGE SCALE GENOMIC DNA]</scope>
    <source>
        <strain evidence="2 3">ALS 81</strain>
    </source>
</reference>
<dbReference type="AlphaFoldDB" id="A0A420E5V8"/>
<keyword evidence="3" id="KW-1185">Reference proteome</keyword>
<dbReference type="Proteomes" id="UP000286482">
    <property type="component" value="Unassembled WGS sequence"/>
</dbReference>
<proteinExistence type="predicted"/>
<comment type="caution">
    <text evidence="2">The sequence shown here is derived from an EMBL/GenBank/DDBJ whole genome shotgun (WGS) entry which is preliminary data.</text>
</comment>
<gene>
    <name evidence="2" type="ORF">DBZ36_20235</name>
</gene>
<evidence type="ECO:0000313" key="3">
    <source>
        <dbReference type="Proteomes" id="UP000286482"/>
    </source>
</evidence>
<name>A0A420E5V8_9ALTE</name>
<evidence type="ECO:0000313" key="2">
    <source>
        <dbReference type="EMBL" id="RKF12834.1"/>
    </source>
</evidence>
<feature type="chain" id="PRO_5019286922" evidence="1">
    <location>
        <begin position="20"/>
        <end position="130"/>
    </location>
</feature>
<accession>A0A420E5V8</accession>